<evidence type="ECO:0000313" key="1">
    <source>
        <dbReference type="EMBL" id="SLM38577.1"/>
    </source>
</evidence>
<organism evidence="1 2">
    <name type="scientific">Lasallia pustulata</name>
    <dbReference type="NCBI Taxonomy" id="136370"/>
    <lineage>
        <taxon>Eukaryota</taxon>
        <taxon>Fungi</taxon>
        <taxon>Dikarya</taxon>
        <taxon>Ascomycota</taxon>
        <taxon>Pezizomycotina</taxon>
        <taxon>Lecanoromycetes</taxon>
        <taxon>OSLEUM clade</taxon>
        <taxon>Umbilicariomycetidae</taxon>
        <taxon>Umbilicariales</taxon>
        <taxon>Umbilicariaceae</taxon>
        <taxon>Lasallia</taxon>
    </lineage>
</organism>
<dbReference type="EMBL" id="FWEW01002593">
    <property type="protein sequence ID" value="SLM38577.1"/>
    <property type="molecule type" value="Genomic_DNA"/>
</dbReference>
<accession>A0A1W5D621</accession>
<dbReference type="AlphaFoldDB" id="A0A1W5D621"/>
<reference evidence="2" key="1">
    <citation type="submission" date="2017-03" db="EMBL/GenBank/DDBJ databases">
        <authorList>
            <person name="Sharma R."/>
            <person name="Thines M."/>
        </authorList>
    </citation>
    <scope>NUCLEOTIDE SEQUENCE [LARGE SCALE GENOMIC DNA]</scope>
</reference>
<dbReference type="Proteomes" id="UP000192927">
    <property type="component" value="Unassembled WGS sequence"/>
</dbReference>
<dbReference type="PROSITE" id="PS51257">
    <property type="entry name" value="PROKAR_LIPOPROTEIN"/>
    <property type="match status" value="1"/>
</dbReference>
<evidence type="ECO:0000313" key="2">
    <source>
        <dbReference type="Proteomes" id="UP000192927"/>
    </source>
</evidence>
<name>A0A1W5D621_9LECA</name>
<sequence>MGGSKHVVGSQRSGSGLSGGTVIGCDGGGVTASGQSCIGGVGDVRKEVGTRTDIVLADDFNRHDQLWGGDSIATTR</sequence>
<protein>
    <submittedName>
        <fullName evidence="1">Uncharacterized protein</fullName>
    </submittedName>
</protein>
<proteinExistence type="predicted"/>
<keyword evidence="2" id="KW-1185">Reference proteome</keyword>